<reference evidence="1" key="1">
    <citation type="submission" date="2020-03" db="EMBL/GenBank/DDBJ databases">
        <authorList>
            <person name="Weist P."/>
        </authorList>
    </citation>
    <scope>NUCLEOTIDE SEQUENCE</scope>
</reference>
<organism evidence="1 2">
    <name type="scientific">Pleuronectes platessa</name>
    <name type="common">European plaice</name>
    <dbReference type="NCBI Taxonomy" id="8262"/>
    <lineage>
        <taxon>Eukaryota</taxon>
        <taxon>Metazoa</taxon>
        <taxon>Chordata</taxon>
        <taxon>Craniata</taxon>
        <taxon>Vertebrata</taxon>
        <taxon>Euteleostomi</taxon>
        <taxon>Actinopterygii</taxon>
        <taxon>Neopterygii</taxon>
        <taxon>Teleostei</taxon>
        <taxon>Neoteleostei</taxon>
        <taxon>Acanthomorphata</taxon>
        <taxon>Carangaria</taxon>
        <taxon>Pleuronectiformes</taxon>
        <taxon>Pleuronectoidei</taxon>
        <taxon>Pleuronectidae</taxon>
        <taxon>Pleuronectes</taxon>
    </lineage>
</organism>
<sequence length="181" mass="20275">MQTQFPKLCAHRSETLCCGAERCRVSREKPQDSWMTLRPHQDHLHCWTSSSLSSRTGFVTAVAIWGFNEPMMASVMPSNSRADPPRDPWLVKPQHEEVASWKQGNMERTEFKTSDKTWSRTGAAYGSESGSTTVSLSVWQKDQYGVLLMLCPAVLGAAVVLTQQQPRPLMHRALVVVKSSL</sequence>
<gene>
    <name evidence="1" type="ORF">PLEPLA_LOCUS17104</name>
</gene>
<accession>A0A9N7UC39</accession>
<keyword evidence="2" id="KW-1185">Reference proteome</keyword>
<dbReference type="AlphaFoldDB" id="A0A9N7UC39"/>
<evidence type="ECO:0000313" key="2">
    <source>
        <dbReference type="Proteomes" id="UP001153269"/>
    </source>
</evidence>
<dbReference type="EMBL" id="CADEAL010001112">
    <property type="protein sequence ID" value="CAB1429129.1"/>
    <property type="molecule type" value="Genomic_DNA"/>
</dbReference>
<dbReference type="Proteomes" id="UP001153269">
    <property type="component" value="Unassembled WGS sequence"/>
</dbReference>
<comment type="caution">
    <text evidence="1">The sequence shown here is derived from an EMBL/GenBank/DDBJ whole genome shotgun (WGS) entry which is preliminary data.</text>
</comment>
<protein>
    <submittedName>
        <fullName evidence="1">Uncharacterized protein</fullName>
    </submittedName>
</protein>
<evidence type="ECO:0000313" key="1">
    <source>
        <dbReference type="EMBL" id="CAB1429129.1"/>
    </source>
</evidence>
<proteinExistence type="predicted"/>
<name>A0A9N7UC39_PLEPL</name>